<dbReference type="AlphaFoldDB" id="A0A4Z2JFP5"/>
<reference evidence="2 3" key="1">
    <citation type="submission" date="2019-03" db="EMBL/GenBank/DDBJ databases">
        <title>First draft genome of Liparis tanakae, snailfish: a comprehensive survey of snailfish specific genes.</title>
        <authorList>
            <person name="Kim W."/>
            <person name="Song I."/>
            <person name="Jeong J.-H."/>
            <person name="Kim D."/>
            <person name="Kim S."/>
            <person name="Ryu S."/>
            <person name="Song J.Y."/>
            <person name="Lee S.K."/>
        </authorList>
    </citation>
    <scope>NUCLEOTIDE SEQUENCE [LARGE SCALE GENOMIC DNA]</scope>
    <source>
        <tissue evidence="2">Muscle</tissue>
    </source>
</reference>
<protein>
    <submittedName>
        <fullName evidence="2">Uncharacterized protein</fullName>
    </submittedName>
</protein>
<sequence>MTYLEVVLLAQEAAVVDPGPRCLGFTTLLLVPKVLLLLLLLDLLLQMLLVSGGSLRRAVAICGPNDWAQERVGGEEHHLFLGLPFGDDLRLSLTYTDSGLSPHQRSL</sequence>
<evidence type="ECO:0000313" key="3">
    <source>
        <dbReference type="Proteomes" id="UP000314294"/>
    </source>
</evidence>
<organism evidence="2 3">
    <name type="scientific">Liparis tanakae</name>
    <name type="common">Tanaka's snailfish</name>
    <dbReference type="NCBI Taxonomy" id="230148"/>
    <lineage>
        <taxon>Eukaryota</taxon>
        <taxon>Metazoa</taxon>
        <taxon>Chordata</taxon>
        <taxon>Craniata</taxon>
        <taxon>Vertebrata</taxon>
        <taxon>Euteleostomi</taxon>
        <taxon>Actinopterygii</taxon>
        <taxon>Neopterygii</taxon>
        <taxon>Teleostei</taxon>
        <taxon>Neoteleostei</taxon>
        <taxon>Acanthomorphata</taxon>
        <taxon>Eupercaria</taxon>
        <taxon>Perciformes</taxon>
        <taxon>Cottioidei</taxon>
        <taxon>Cottales</taxon>
        <taxon>Liparidae</taxon>
        <taxon>Liparis</taxon>
    </lineage>
</organism>
<keyword evidence="1" id="KW-0812">Transmembrane</keyword>
<accession>A0A4Z2JFP5</accession>
<name>A0A4Z2JFP5_9TELE</name>
<feature type="transmembrane region" description="Helical" evidence="1">
    <location>
        <begin position="30"/>
        <end position="50"/>
    </location>
</feature>
<keyword evidence="1" id="KW-0472">Membrane</keyword>
<gene>
    <name evidence="2" type="ORF">EYF80_000719</name>
</gene>
<evidence type="ECO:0000256" key="1">
    <source>
        <dbReference type="SAM" id="Phobius"/>
    </source>
</evidence>
<keyword evidence="3" id="KW-1185">Reference proteome</keyword>
<dbReference type="Proteomes" id="UP000314294">
    <property type="component" value="Unassembled WGS sequence"/>
</dbReference>
<proteinExistence type="predicted"/>
<comment type="caution">
    <text evidence="2">The sequence shown here is derived from an EMBL/GenBank/DDBJ whole genome shotgun (WGS) entry which is preliminary data.</text>
</comment>
<evidence type="ECO:0000313" key="2">
    <source>
        <dbReference type="EMBL" id="TNN88841.1"/>
    </source>
</evidence>
<dbReference type="EMBL" id="SRLO01000003">
    <property type="protein sequence ID" value="TNN88841.1"/>
    <property type="molecule type" value="Genomic_DNA"/>
</dbReference>
<keyword evidence="1" id="KW-1133">Transmembrane helix</keyword>